<dbReference type="OrthoDB" id="1902587at2759"/>
<name>A0A8J4VHM3_9ROSI</name>
<dbReference type="PANTHER" id="PTHR46674:SF1">
    <property type="entry name" value="INACTIVE PEPTIDYL-PROLYL CIS-TRANS ISOMERASE FKBP6"/>
    <property type="match status" value="1"/>
</dbReference>
<keyword evidence="6" id="KW-1185">Reference proteome</keyword>
<keyword evidence="3" id="KW-0697">Rotamase</keyword>
<dbReference type="PANTHER" id="PTHR46674">
    <property type="entry name" value="INACTIVE PEPTIDYL-PROLYL CIS-TRANS ISOMERASE FKBP6"/>
    <property type="match status" value="1"/>
</dbReference>
<gene>
    <name evidence="5" type="ORF">CMV_013955</name>
</gene>
<proteinExistence type="predicted"/>
<dbReference type="EC" id="5.2.1.8" evidence="3"/>
<dbReference type="Gene3D" id="3.10.50.40">
    <property type="match status" value="1"/>
</dbReference>
<dbReference type="InterPro" id="IPR001179">
    <property type="entry name" value="PPIase_FKBP_dom"/>
</dbReference>
<dbReference type="PROSITE" id="PS50059">
    <property type="entry name" value="FKBP_PPIASE"/>
    <property type="match status" value="1"/>
</dbReference>
<accession>A0A8J4VHM3</accession>
<comment type="caution">
    <text evidence="5">The sequence shown here is derived from an EMBL/GenBank/DDBJ whole genome shotgun (WGS) entry which is preliminary data.</text>
</comment>
<organism evidence="5 6">
    <name type="scientific">Castanea mollissima</name>
    <name type="common">Chinese chestnut</name>
    <dbReference type="NCBI Taxonomy" id="60419"/>
    <lineage>
        <taxon>Eukaryota</taxon>
        <taxon>Viridiplantae</taxon>
        <taxon>Streptophyta</taxon>
        <taxon>Embryophyta</taxon>
        <taxon>Tracheophyta</taxon>
        <taxon>Spermatophyta</taxon>
        <taxon>Magnoliopsida</taxon>
        <taxon>eudicotyledons</taxon>
        <taxon>Gunneridae</taxon>
        <taxon>Pentapetalae</taxon>
        <taxon>rosids</taxon>
        <taxon>fabids</taxon>
        <taxon>Fagales</taxon>
        <taxon>Fagaceae</taxon>
        <taxon>Castanea</taxon>
    </lineage>
</organism>
<dbReference type="EMBL" id="JRKL02001902">
    <property type="protein sequence ID" value="KAF3961423.1"/>
    <property type="molecule type" value="Genomic_DNA"/>
</dbReference>
<dbReference type="FunFam" id="3.10.50.40:FF:000039">
    <property type="entry name" value="Peptidylprolyl isomerase"/>
    <property type="match status" value="1"/>
</dbReference>
<dbReference type="GO" id="GO:0003755">
    <property type="term" value="F:peptidyl-prolyl cis-trans isomerase activity"/>
    <property type="evidence" value="ECO:0007669"/>
    <property type="project" value="UniProtKB-KW"/>
</dbReference>
<evidence type="ECO:0000256" key="3">
    <source>
        <dbReference type="PROSITE-ProRule" id="PRU00277"/>
    </source>
</evidence>
<evidence type="ECO:0000256" key="2">
    <source>
        <dbReference type="ARBA" id="ARBA00022803"/>
    </source>
</evidence>
<dbReference type="SUPFAM" id="SSF54534">
    <property type="entry name" value="FKBP-like"/>
    <property type="match status" value="1"/>
</dbReference>
<keyword evidence="1" id="KW-0677">Repeat</keyword>
<dbReference type="InterPro" id="IPR042282">
    <property type="entry name" value="FKBP6/shu"/>
</dbReference>
<evidence type="ECO:0000313" key="5">
    <source>
        <dbReference type="EMBL" id="KAF3961423.1"/>
    </source>
</evidence>
<reference evidence="5" key="1">
    <citation type="submission" date="2020-03" db="EMBL/GenBank/DDBJ databases">
        <title>Castanea mollissima Vanexum genome sequencing.</title>
        <authorList>
            <person name="Staton M."/>
        </authorList>
    </citation>
    <scope>NUCLEOTIDE SEQUENCE</scope>
    <source>
        <tissue evidence="5">Leaf</tissue>
    </source>
</reference>
<evidence type="ECO:0000313" key="6">
    <source>
        <dbReference type="Proteomes" id="UP000737018"/>
    </source>
</evidence>
<feature type="domain" description="PPIase FKBP-type" evidence="4">
    <location>
        <begin position="60"/>
        <end position="146"/>
    </location>
</feature>
<dbReference type="Pfam" id="PF00254">
    <property type="entry name" value="FKBP_C"/>
    <property type="match status" value="1"/>
</dbReference>
<comment type="catalytic activity">
    <reaction evidence="3">
        <text>[protein]-peptidylproline (omega=180) = [protein]-peptidylproline (omega=0)</text>
        <dbReference type="Rhea" id="RHEA:16237"/>
        <dbReference type="Rhea" id="RHEA-COMP:10747"/>
        <dbReference type="Rhea" id="RHEA-COMP:10748"/>
        <dbReference type="ChEBI" id="CHEBI:83833"/>
        <dbReference type="ChEBI" id="CHEBI:83834"/>
        <dbReference type="EC" id="5.2.1.8"/>
    </reaction>
</comment>
<sequence length="177" mass="20011">MHYGEDDCPVSVAYDFPNDDELHFGIEMLDFFKAKDVSDDLGVVKKVINEGLGWESPREPYEVTAWISAETGDGKLILSYMEGEPYFFTIGKSEVLKSLEMGIGTMACGEKAVVYVNSQYLTQSPLIPVIEGLEEVHFEVQLVHFIQAIQRRKNLNLLKLSMRRVSGRRLCHDSDST</sequence>
<keyword evidence="2" id="KW-0802">TPR repeat</keyword>
<dbReference type="Proteomes" id="UP000737018">
    <property type="component" value="Unassembled WGS sequence"/>
</dbReference>
<dbReference type="InterPro" id="IPR046357">
    <property type="entry name" value="PPIase_dom_sf"/>
</dbReference>
<keyword evidence="3" id="KW-0413">Isomerase</keyword>
<dbReference type="AlphaFoldDB" id="A0A8J4VHM3"/>
<evidence type="ECO:0000256" key="1">
    <source>
        <dbReference type="ARBA" id="ARBA00022737"/>
    </source>
</evidence>
<protein>
    <recommendedName>
        <fullName evidence="3">peptidylprolyl isomerase</fullName>
        <ecNumber evidence="3">5.2.1.8</ecNumber>
    </recommendedName>
</protein>
<evidence type="ECO:0000259" key="4">
    <source>
        <dbReference type="PROSITE" id="PS50059"/>
    </source>
</evidence>